<proteinExistence type="inferred from homology"/>
<dbReference type="SUPFAM" id="SSF88659">
    <property type="entry name" value="Sigma3 and sigma4 domains of RNA polymerase sigma factors"/>
    <property type="match status" value="1"/>
</dbReference>
<feature type="domain" description="RNA polymerase sigma factor 70 region 4 type 2" evidence="8">
    <location>
        <begin position="139"/>
        <end position="191"/>
    </location>
</feature>
<dbReference type="InterPro" id="IPR013324">
    <property type="entry name" value="RNA_pol_sigma_r3/r4-like"/>
</dbReference>
<dbReference type="NCBIfam" id="TIGR02937">
    <property type="entry name" value="sigma70-ECF"/>
    <property type="match status" value="1"/>
</dbReference>
<dbReference type="Pfam" id="PF08281">
    <property type="entry name" value="Sigma70_r4_2"/>
    <property type="match status" value="1"/>
</dbReference>
<dbReference type="Pfam" id="PF04542">
    <property type="entry name" value="Sigma70_r2"/>
    <property type="match status" value="1"/>
</dbReference>
<gene>
    <name evidence="9" type="ORF">ACEZDE_20885</name>
</gene>
<keyword evidence="5" id="KW-0804">Transcription</keyword>
<evidence type="ECO:0000259" key="7">
    <source>
        <dbReference type="Pfam" id="PF04542"/>
    </source>
</evidence>
<evidence type="ECO:0000256" key="2">
    <source>
        <dbReference type="ARBA" id="ARBA00023015"/>
    </source>
</evidence>
<comment type="similarity">
    <text evidence="1">Belongs to the sigma-70 factor family. ECF subfamily.</text>
</comment>
<dbReference type="InterPro" id="IPR013325">
    <property type="entry name" value="RNA_pol_sigma_r2"/>
</dbReference>
<dbReference type="PANTHER" id="PTHR43133:SF8">
    <property type="entry name" value="RNA POLYMERASE SIGMA FACTOR HI_1459-RELATED"/>
    <property type="match status" value="1"/>
</dbReference>
<dbReference type="Proteomes" id="UP001592531">
    <property type="component" value="Unassembled WGS sequence"/>
</dbReference>
<protein>
    <submittedName>
        <fullName evidence="9">RNA polymerase sigma factor</fullName>
    </submittedName>
</protein>
<sequence length="199" mass="21872">MVRAGEQVSGPPRPPSTAAGRTGDALLAARAAEGDDAAFETLVRNHSGALLHLAQRMLGDQVEAEDAVQECFLTAWRRLPDFRGQAAFGTWMYRIVTNRCLNILRARRPTQPLDSVPEPQAAEYRSSPARVAEASATVQALGTALGTLTPDQRACWILRELHHLSYEEIAEVVGIGEPAVRGRIFRARRSLMEAMDAWR</sequence>
<dbReference type="InterPro" id="IPR036388">
    <property type="entry name" value="WH-like_DNA-bd_sf"/>
</dbReference>
<evidence type="ECO:0000313" key="10">
    <source>
        <dbReference type="Proteomes" id="UP001592531"/>
    </source>
</evidence>
<evidence type="ECO:0000313" key="9">
    <source>
        <dbReference type="EMBL" id="MFC1419069.1"/>
    </source>
</evidence>
<evidence type="ECO:0000256" key="1">
    <source>
        <dbReference type="ARBA" id="ARBA00010641"/>
    </source>
</evidence>
<dbReference type="InterPro" id="IPR007627">
    <property type="entry name" value="RNA_pol_sigma70_r2"/>
</dbReference>
<evidence type="ECO:0000256" key="5">
    <source>
        <dbReference type="ARBA" id="ARBA00023163"/>
    </source>
</evidence>
<keyword evidence="3" id="KW-0731">Sigma factor</keyword>
<dbReference type="InterPro" id="IPR039425">
    <property type="entry name" value="RNA_pol_sigma-70-like"/>
</dbReference>
<dbReference type="InterPro" id="IPR014284">
    <property type="entry name" value="RNA_pol_sigma-70_dom"/>
</dbReference>
<dbReference type="Gene3D" id="1.10.10.10">
    <property type="entry name" value="Winged helix-like DNA-binding domain superfamily/Winged helix DNA-binding domain"/>
    <property type="match status" value="1"/>
</dbReference>
<dbReference type="SUPFAM" id="SSF88946">
    <property type="entry name" value="Sigma2 domain of RNA polymerase sigma factors"/>
    <property type="match status" value="1"/>
</dbReference>
<dbReference type="CDD" id="cd06171">
    <property type="entry name" value="Sigma70_r4"/>
    <property type="match status" value="1"/>
</dbReference>
<dbReference type="PANTHER" id="PTHR43133">
    <property type="entry name" value="RNA POLYMERASE ECF-TYPE SIGMA FACTO"/>
    <property type="match status" value="1"/>
</dbReference>
<keyword evidence="4" id="KW-0238">DNA-binding</keyword>
<name>A0ABV6VZB1_9ACTN</name>
<evidence type="ECO:0000256" key="3">
    <source>
        <dbReference type="ARBA" id="ARBA00023082"/>
    </source>
</evidence>
<dbReference type="Gene3D" id="1.10.1740.10">
    <property type="match status" value="1"/>
</dbReference>
<dbReference type="InterPro" id="IPR013249">
    <property type="entry name" value="RNA_pol_sigma70_r4_t2"/>
</dbReference>
<feature type="domain" description="RNA polymerase sigma-70 region 2" evidence="7">
    <location>
        <begin position="42"/>
        <end position="108"/>
    </location>
</feature>
<reference evidence="9 10" key="1">
    <citation type="submission" date="2024-09" db="EMBL/GenBank/DDBJ databases">
        <authorList>
            <person name="Lee S.D."/>
        </authorList>
    </citation>
    <scope>NUCLEOTIDE SEQUENCE [LARGE SCALE GENOMIC DNA]</scope>
    <source>
        <strain evidence="9 10">N8-3</strain>
    </source>
</reference>
<comment type="caution">
    <text evidence="9">The sequence shown here is derived from an EMBL/GenBank/DDBJ whole genome shotgun (WGS) entry which is preliminary data.</text>
</comment>
<feature type="region of interest" description="Disordered" evidence="6">
    <location>
        <begin position="1"/>
        <end position="21"/>
    </location>
</feature>
<evidence type="ECO:0000256" key="4">
    <source>
        <dbReference type="ARBA" id="ARBA00023125"/>
    </source>
</evidence>
<keyword evidence="10" id="KW-1185">Reference proteome</keyword>
<organism evidence="9 10">
    <name type="scientific">Streptacidiphilus cavernicola</name>
    <dbReference type="NCBI Taxonomy" id="3342716"/>
    <lineage>
        <taxon>Bacteria</taxon>
        <taxon>Bacillati</taxon>
        <taxon>Actinomycetota</taxon>
        <taxon>Actinomycetes</taxon>
        <taxon>Kitasatosporales</taxon>
        <taxon>Streptomycetaceae</taxon>
        <taxon>Streptacidiphilus</taxon>
    </lineage>
</organism>
<dbReference type="RefSeq" id="WP_380537998.1">
    <property type="nucleotide sequence ID" value="NZ_JBHFAB010000015.1"/>
</dbReference>
<evidence type="ECO:0000259" key="8">
    <source>
        <dbReference type="Pfam" id="PF08281"/>
    </source>
</evidence>
<dbReference type="EMBL" id="JBHFAB010000015">
    <property type="protein sequence ID" value="MFC1419069.1"/>
    <property type="molecule type" value="Genomic_DNA"/>
</dbReference>
<keyword evidence="2" id="KW-0805">Transcription regulation</keyword>
<evidence type="ECO:0000256" key="6">
    <source>
        <dbReference type="SAM" id="MobiDB-lite"/>
    </source>
</evidence>
<accession>A0ABV6VZB1</accession>